<name>A0ABS2WLD3_9BACL</name>
<keyword evidence="2" id="KW-1185">Reference proteome</keyword>
<reference evidence="1" key="1">
    <citation type="journal article" date="2024" name="Int. J. Syst. Evol. Microbiol.">
        <title>Polycladomyces zharkentensis sp. nov., a novel thermophilic cellulose- and starch-degrading member of the Bacillota from a geothermal aquifer in Kazakhstan.</title>
        <authorList>
            <person name="Mashzhan A."/>
            <person name="Kistaubayeva A."/>
            <person name="Javier-Lopez R."/>
            <person name="Bissenova U."/>
            <person name="Bissenbay A."/>
            <person name="Birkeland N.K."/>
        </authorList>
    </citation>
    <scope>NUCLEOTIDE SEQUENCE</scope>
    <source>
        <strain evidence="1">ZKZ2T</strain>
    </source>
</reference>
<comment type="caution">
    <text evidence="1">The sequence shown here is derived from an EMBL/GenBank/DDBJ whole genome shotgun (WGS) entry which is preliminary data.</text>
</comment>
<evidence type="ECO:0000313" key="2">
    <source>
        <dbReference type="Proteomes" id="UP001177120"/>
    </source>
</evidence>
<gene>
    <name evidence="1" type="ORF">JQC72_12775</name>
</gene>
<dbReference type="RefSeq" id="WP_205496241.1">
    <property type="nucleotide sequence ID" value="NZ_JAFHAP010000011.1"/>
</dbReference>
<accession>A0ABS2WLD3</accession>
<organism evidence="1 2">
    <name type="scientific">Polycladomyces zharkentensis</name>
    <dbReference type="NCBI Taxonomy" id="2807616"/>
    <lineage>
        <taxon>Bacteria</taxon>
        <taxon>Bacillati</taxon>
        <taxon>Bacillota</taxon>
        <taxon>Bacilli</taxon>
        <taxon>Bacillales</taxon>
        <taxon>Thermoactinomycetaceae</taxon>
        <taxon>Polycladomyces</taxon>
    </lineage>
</organism>
<dbReference type="Proteomes" id="UP001177120">
    <property type="component" value="Unassembled WGS sequence"/>
</dbReference>
<protein>
    <submittedName>
        <fullName evidence="1">Uncharacterized protein</fullName>
    </submittedName>
</protein>
<dbReference type="EMBL" id="JAFHAP010000011">
    <property type="protein sequence ID" value="MBN2910372.1"/>
    <property type="molecule type" value="Genomic_DNA"/>
</dbReference>
<proteinExistence type="predicted"/>
<evidence type="ECO:0000313" key="1">
    <source>
        <dbReference type="EMBL" id="MBN2910372.1"/>
    </source>
</evidence>
<sequence>MGLDAVVYCNCFREGVTEPPPETIRPYIVTDEEGYPDLDFPMEDERFDEYLAMFDEWLGSCCPHPNLWYTDERITDWEGYTRFLQLLEKIGWERFPALYQALPSDNEGRTDAALASRALKELQDVHQEADLGTGVHLMDKETGEILYLHNTDAVSFLGWNAQDRTAIGLDEEGFFVGKLAERDLKVEEILFRSVCFEQKRKSEEGAVLFQDLSSGTHILSTLPIRDGERLPRLLQVEKRNISGKDFDHILQPLINVFQASVETGNPVIWG</sequence>